<dbReference type="GO" id="GO:0046872">
    <property type="term" value="F:metal ion binding"/>
    <property type="evidence" value="ECO:0007669"/>
    <property type="project" value="UniProtKB-KW"/>
</dbReference>
<evidence type="ECO:0000256" key="13">
    <source>
        <dbReference type="PROSITE-ProRule" id="PRU00433"/>
    </source>
</evidence>
<evidence type="ECO:0000256" key="10">
    <source>
        <dbReference type="ARBA" id="ARBA00023004"/>
    </source>
</evidence>
<evidence type="ECO:0000256" key="1">
    <source>
        <dbReference type="ARBA" id="ARBA00004418"/>
    </source>
</evidence>
<evidence type="ECO:0000256" key="2">
    <source>
        <dbReference type="ARBA" id="ARBA00004856"/>
    </source>
</evidence>
<evidence type="ECO:0000313" key="16">
    <source>
        <dbReference type="Proteomes" id="UP000044026"/>
    </source>
</evidence>
<evidence type="ECO:0000256" key="12">
    <source>
        <dbReference type="ARBA" id="ARBA00073576"/>
    </source>
</evidence>
<evidence type="ECO:0000259" key="14">
    <source>
        <dbReference type="PROSITE" id="PS51007"/>
    </source>
</evidence>
<evidence type="ECO:0000256" key="3">
    <source>
        <dbReference type="ARBA" id="ARBA00022448"/>
    </source>
</evidence>
<keyword evidence="8" id="KW-0249">Electron transport</keyword>
<gene>
    <name evidence="15" type="ORF">CCAN12_250006</name>
</gene>
<dbReference type="EMBL" id="CDOE01000018">
    <property type="protein sequence ID" value="CEN32922.1"/>
    <property type="molecule type" value="Genomic_DNA"/>
</dbReference>
<keyword evidence="5 13" id="KW-0479">Metal-binding</keyword>
<dbReference type="Pfam" id="PF03150">
    <property type="entry name" value="CCP_MauG"/>
    <property type="match status" value="1"/>
</dbReference>
<dbReference type="GO" id="GO:0020037">
    <property type="term" value="F:heme binding"/>
    <property type="evidence" value="ECO:0007669"/>
    <property type="project" value="InterPro"/>
</dbReference>
<feature type="domain" description="Cytochrome c" evidence="14">
    <location>
        <begin position="243"/>
        <end position="379"/>
    </location>
</feature>
<evidence type="ECO:0000313" key="15">
    <source>
        <dbReference type="EMBL" id="CEN32922.1"/>
    </source>
</evidence>
<dbReference type="PANTHER" id="PTHR30600">
    <property type="entry name" value="CYTOCHROME C PEROXIDASE-RELATED"/>
    <property type="match status" value="1"/>
</dbReference>
<keyword evidence="3" id="KW-0813">Transport</keyword>
<sequence length="392" mass="45085">MGYISNFILLMKKKVIISFFLLLMFFSSFRANLFSIFEEEEYIAQLRADYSSGDYSRWEKPFIDSIVAVDFEDIGILPPMKFPADNPFSQAKRELGKILFFDPRLSSSKQIACASCHDSELGWADGRTVSFGHDRKTGTRNSMSIINIGYHKTFFWDGRANSLEEQMLFPLKDTLEMHSSETIALENIRPIKEYAPLFEKAFGDSDITIERIQKAIATFQRTINSGKSKFDRFISGESNKFTDEEVIGLHLFRTKARCINCHNTPLFSDQKFHNVGLTYYGRKLQDLGRYNITQEKENIGQFKTPSLREVGRTAPYMHNGLMPHLSGIIQMYNVGMPRPKPTEKQKNDPLFPKTDTLLQELHLSKEEMKALEAFLLTLSSPVYREKTPNLPN</sequence>
<dbReference type="PROSITE" id="PS51007">
    <property type="entry name" value="CYTC"/>
    <property type="match status" value="1"/>
</dbReference>
<protein>
    <recommendedName>
        <fullName evidence="12">Methylamine utilization protein MauG</fullName>
    </recommendedName>
</protein>
<dbReference type="FunFam" id="1.10.760.10:FF:000019">
    <property type="entry name" value="Di-heme cytochrome C peroxidase"/>
    <property type="match status" value="1"/>
</dbReference>
<dbReference type="AlphaFoldDB" id="A0A0B7H4R7"/>
<evidence type="ECO:0000256" key="5">
    <source>
        <dbReference type="ARBA" id="ARBA00022723"/>
    </source>
</evidence>
<evidence type="ECO:0000256" key="7">
    <source>
        <dbReference type="ARBA" id="ARBA00022764"/>
    </source>
</evidence>
<dbReference type="InterPro" id="IPR036909">
    <property type="entry name" value="Cyt_c-like_dom_sf"/>
</dbReference>
<evidence type="ECO:0000256" key="9">
    <source>
        <dbReference type="ARBA" id="ARBA00023002"/>
    </source>
</evidence>
<dbReference type="GO" id="GO:0009055">
    <property type="term" value="F:electron transfer activity"/>
    <property type="evidence" value="ECO:0007669"/>
    <property type="project" value="InterPro"/>
</dbReference>
<dbReference type="PANTHER" id="PTHR30600:SF10">
    <property type="entry name" value="BLL6722 PROTEIN"/>
    <property type="match status" value="1"/>
</dbReference>
<dbReference type="SUPFAM" id="SSF46626">
    <property type="entry name" value="Cytochrome c"/>
    <property type="match status" value="2"/>
</dbReference>
<evidence type="ECO:0000256" key="6">
    <source>
        <dbReference type="ARBA" id="ARBA00022729"/>
    </source>
</evidence>
<comment type="subcellular location">
    <subcellularLocation>
        <location evidence="1">Periplasm</location>
    </subcellularLocation>
</comment>
<keyword evidence="7" id="KW-0574">Periplasm</keyword>
<evidence type="ECO:0000256" key="8">
    <source>
        <dbReference type="ARBA" id="ARBA00022982"/>
    </source>
</evidence>
<dbReference type="InterPro" id="IPR051395">
    <property type="entry name" value="Cytochrome_c_Peroxidase/MauG"/>
</dbReference>
<comment type="function">
    <text evidence="11">Involved in methylamine metabolism. Essential for the maturation of the beta subunit of MADH, presumably via a step in the biosynthesis of tryptophan tryptophylquinone (TTQ), the cofactor of MADH.</text>
</comment>
<keyword evidence="6" id="KW-0732">Signal</keyword>
<keyword evidence="9" id="KW-0560">Oxidoreductase</keyword>
<evidence type="ECO:0000256" key="11">
    <source>
        <dbReference type="ARBA" id="ARBA00058991"/>
    </source>
</evidence>
<evidence type="ECO:0000256" key="4">
    <source>
        <dbReference type="ARBA" id="ARBA00022617"/>
    </source>
</evidence>
<dbReference type="InterPro" id="IPR009056">
    <property type="entry name" value="Cyt_c-like_dom"/>
</dbReference>
<dbReference type="InterPro" id="IPR004852">
    <property type="entry name" value="Di-haem_cyt_c_peroxidsae"/>
</dbReference>
<comment type="pathway">
    <text evidence="2">One-carbon metabolism; methylamine degradation.</text>
</comment>
<reference evidence="15 16" key="1">
    <citation type="submission" date="2015-01" db="EMBL/GenBank/DDBJ databases">
        <authorList>
            <person name="Xiang T."/>
            <person name="Song Y."/>
            <person name="Huang L."/>
            <person name="Wang B."/>
            <person name="Wu P."/>
        </authorList>
    </citation>
    <scope>NUCLEOTIDE SEQUENCE [LARGE SCALE GENOMIC DNA]</scope>
    <source>
        <strain evidence="15 16">Cc12</strain>
    </source>
</reference>
<dbReference type="GO" id="GO:0042597">
    <property type="term" value="C:periplasmic space"/>
    <property type="evidence" value="ECO:0007669"/>
    <property type="project" value="UniProtKB-SubCell"/>
</dbReference>
<proteinExistence type="predicted"/>
<keyword evidence="4 13" id="KW-0349">Heme</keyword>
<name>A0A0B7H4R7_9FLAO</name>
<dbReference type="GO" id="GO:0004130">
    <property type="term" value="F:cytochrome-c peroxidase activity"/>
    <property type="evidence" value="ECO:0007669"/>
    <property type="project" value="TreeGrafter"/>
</dbReference>
<dbReference type="Gene3D" id="1.10.760.10">
    <property type="entry name" value="Cytochrome c-like domain"/>
    <property type="match status" value="2"/>
</dbReference>
<keyword evidence="10 13" id="KW-0408">Iron</keyword>
<dbReference type="Proteomes" id="UP000044026">
    <property type="component" value="Unassembled WGS sequence"/>
</dbReference>
<accession>A0A0B7H4R7</accession>
<organism evidence="15 16">
    <name type="scientific">Capnocytophaga canimorsus</name>
    <dbReference type="NCBI Taxonomy" id="28188"/>
    <lineage>
        <taxon>Bacteria</taxon>
        <taxon>Pseudomonadati</taxon>
        <taxon>Bacteroidota</taxon>
        <taxon>Flavobacteriia</taxon>
        <taxon>Flavobacteriales</taxon>
        <taxon>Flavobacteriaceae</taxon>
        <taxon>Capnocytophaga</taxon>
    </lineage>
</organism>
<keyword evidence="15" id="KW-0575">Peroxidase</keyword>